<name>A0A4R6QHQ6_9FLAO</name>
<protein>
    <submittedName>
        <fullName evidence="1">Uncharacterized protein</fullName>
    </submittedName>
</protein>
<dbReference type="AlphaFoldDB" id="A0A4R6QHQ6"/>
<dbReference type="EMBL" id="SNXR01000003">
    <property type="protein sequence ID" value="TDP61558.1"/>
    <property type="molecule type" value="Genomic_DNA"/>
</dbReference>
<accession>A0A4R6QHQ6</accession>
<evidence type="ECO:0000313" key="2">
    <source>
        <dbReference type="Proteomes" id="UP000295260"/>
    </source>
</evidence>
<comment type="caution">
    <text evidence="1">The sequence shown here is derived from an EMBL/GenBank/DDBJ whole genome shotgun (WGS) entry which is preliminary data.</text>
</comment>
<organism evidence="1 2">
    <name type="scientific">Flavobacterium dankookense</name>
    <dbReference type="NCBI Taxonomy" id="706186"/>
    <lineage>
        <taxon>Bacteria</taxon>
        <taxon>Pseudomonadati</taxon>
        <taxon>Bacteroidota</taxon>
        <taxon>Flavobacteriia</taxon>
        <taxon>Flavobacteriales</taxon>
        <taxon>Flavobacteriaceae</taxon>
        <taxon>Flavobacterium</taxon>
    </lineage>
</organism>
<sequence>MEILHKYETEIEEWFLKDLNQFIGSNTDNLEYEFGISPQDPNEPDCCYFNVGIIKTIRNSTNGIVFSAKVNTCFKVRNNNKIPTIEFCFDIIDSGTFEFAKIFNDRKKQTHISNKNIAIPMIEDFRNEIQKTINFWLRNIRNTGIN</sequence>
<gene>
    <name evidence="1" type="ORF">BC748_0184</name>
</gene>
<keyword evidence="2" id="KW-1185">Reference proteome</keyword>
<reference evidence="1 2" key="1">
    <citation type="submission" date="2019-03" db="EMBL/GenBank/DDBJ databases">
        <title>Genomic Encyclopedia of Archaeal and Bacterial Type Strains, Phase II (KMG-II): from individual species to whole genera.</title>
        <authorList>
            <person name="Goeker M."/>
        </authorList>
    </citation>
    <scope>NUCLEOTIDE SEQUENCE [LARGE SCALE GENOMIC DNA]</scope>
    <source>
        <strain evidence="1 2">DSM 25687</strain>
    </source>
</reference>
<evidence type="ECO:0000313" key="1">
    <source>
        <dbReference type="EMBL" id="TDP61558.1"/>
    </source>
</evidence>
<dbReference type="RefSeq" id="WP_133531579.1">
    <property type="nucleotide sequence ID" value="NZ_SNXR01000003.1"/>
</dbReference>
<proteinExistence type="predicted"/>
<dbReference type="Proteomes" id="UP000295260">
    <property type="component" value="Unassembled WGS sequence"/>
</dbReference>
<dbReference type="OrthoDB" id="9832369at2"/>